<dbReference type="EMBL" id="KZ503134">
    <property type="protein sequence ID" value="PKU68082.1"/>
    <property type="molecule type" value="Genomic_DNA"/>
</dbReference>
<evidence type="ECO:0000256" key="5">
    <source>
        <dbReference type="SAM" id="Phobius"/>
    </source>
</evidence>
<organism evidence="6 7">
    <name type="scientific">Dendrobium catenatum</name>
    <dbReference type="NCBI Taxonomy" id="906689"/>
    <lineage>
        <taxon>Eukaryota</taxon>
        <taxon>Viridiplantae</taxon>
        <taxon>Streptophyta</taxon>
        <taxon>Embryophyta</taxon>
        <taxon>Tracheophyta</taxon>
        <taxon>Spermatophyta</taxon>
        <taxon>Magnoliopsida</taxon>
        <taxon>Liliopsida</taxon>
        <taxon>Asparagales</taxon>
        <taxon>Orchidaceae</taxon>
        <taxon>Epidendroideae</taxon>
        <taxon>Malaxideae</taxon>
        <taxon>Dendrobiinae</taxon>
        <taxon>Dendrobium</taxon>
    </lineage>
</organism>
<evidence type="ECO:0000313" key="7">
    <source>
        <dbReference type="Proteomes" id="UP000233837"/>
    </source>
</evidence>
<proteinExistence type="predicted"/>
<dbReference type="AlphaFoldDB" id="A0A2I0VXE2"/>
<keyword evidence="5" id="KW-0472">Membrane</keyword>
<evidence type="ECO:0000256" key="4">
    <source>
        <dbReference type="RuleBase" id="RU369086"/>
    </source>
</evidence>
<name>A0A2I0VXE2_9ASPA</name>
<dbReference type="PANTHER" id="PTHR12709">
    <property type="entry name" value="DNA-DIRECTED RNA POLYMERASE II, III"/>
    <property type="match status" value="1"/>
</dbReference>
<evidence type="ECO:0000256" key="3">
    <source>
        <dbReference type="ARBA" id="ARBA00023163"/>
    </source>
</evidence>
<protein>
    <recommendedName>
        <fullName evidence="4">DNA-directed RNA polymerase subunit</fullName>
    </recommendedName>
</protein>
<dbReference type="GO" id="GO:0003697">
    <property type="term" value="F:single-stranded DNA binding"/>
    <property type="evidence" value="ECO:0007669"/>
    <property type="project" value="TreeGrafter"/>
</dbReference>
<keyword evidence="5" id="KW-1133">Transmembrane helix</keyword>
<comment type="subcellular location">
    <subcellularLocation>
        <location evidence="1 4">Nucleus</location>
    </subcellularLocation>
</comment>
<dbReference type="GO" id="GO:0006352">
    <property type="term" value="P:DNA-templated transcription initiation"/>
    <property type="evidence" value="ECO:0007669"/>
    <property type="project" value="UniProtKB-UniRule"/>
</dbReference>
<dbReference type="Proteomes" id="UP000233837">
    <property type="component" value="Unassembled WGS sequence"/>
</dbReference>
<dbReference type="InterPro" id="IPR045113">
    <property type="entry name" value="Rpb7-like"/>
</dbReference>
<dbReference type="PANTHER" id="PTHR12709:SF3">
    <property type="entry name" value="DNA-DIRECTED RNA POLYMERASE V SUBUNIT 7"/>
    <property type="match status" value="1"/>
</dbReference>
<dbReference type="InterPro" id="IPR036898">
    <property type="entry name" value="RNA_pol_Rpb7-like_N_sf"/>
</dbReference>
<keyword evidence="4" id="KW-0539">Nucleus</keyword>
<dbReference type="GO" id="GO:0000428">
    <property type="term" value="C:DNA-directed RNA polymerase complex"/>
    <property type="evidence" value="ECO:0007669"/>
    <property type="project" value="UniProtKB-KW"/>
</dbReference>
<sequence length="191" mass="21403">MILSQSFSCLSSYLHLIIPWSSILQVVIPFSMLTFASLPSRKVILLNLLKQIYGRKASENHGHYIAVMNLNAISELQINEVTGDAFVPVYFNCATVKPYIGEILIGTVTTILESGIFLKSGPMDNIYLSKTMMGGYENSLSEEPMFLKMNGLSYMKKGTKVRFRVFDIKWIKSLKVFNVTATILGDYLGPL</sequence>
<reference evidence="6 7" key="1">
    <citation type="journal article" date="2016" name="Sci. Rep.">
        <title>The Dendrobium catenatum Lindl. genome sequence provides insights into polysaccharide synthase, floral development and adaptive evolution.</title>
        <authorList>
            <person name="Zhang G.Q."/>
            <person name="Xu Q."/>
            <person name="Bian C."/>
            <person name="Tsai W.C."/>
            <person name="Yeh C.M."/>
            <person name="Liu K.W."/>
            <person name="Yoshida K."/>
            <person name="Zhang L.S."/>
            <person name="Chang S.B."/>
            <person name="Chen F."/>
            <person name="Shi Y."/>
            <person name="Su Y.Y."/>
            <person name="Zhang Y.Q."/>
            <person name="Chen L.J."/>
            <person name="Yin Y."/>
            <person name="Lin M."/>
            <person name="Huang H."/>
            <person name="Deng H."/>
            <person name="Wang Z.W."/>
            <person name="Zhu S.L."/>
            <person name="Zhao X."/>
            <person name="Deng C."/>
            <person name="Niu S.C."/>
            <person name="Huang J."/>
            <person name="Wang M."/>
            <person name="Liu G.H."/>
            <person name="Yang H.J."/>
            <person name="Xiao X.J."/>
            <person name="Hsiao Y.Y."/>
            <person name="Wu W.L."/>
            <person name="Chen Y.Y."/>
            <person name="Mitsuda N."/>
            <person name="Ohme-Takagi M."/>
            <person name="Luo Y.B."/>
            <person name="Van de Peer Y."/>
            <person name="Liu Z.J."/>
        </authorList>
    </citation>
    <scope>NUCLEOTIDE SEQUENCE [LARGE SCALE GENOMIC DNA]</scope>
    <source>
        <tissue evidence="6">The whole plant</tissue>
    </source>
</reference>
<dbReference type="Gene3D" id="2.40.50.140">
    <property type="entry name" value="Nucleic acid-binding proteins"/>
    <property type="match status" value="1"/>
</dbReference>
<gene>
    <name evidence="6" type="primary">RPB19</name>
    <name evidence="6" type="ORF">MA16_Dca024370</name>
</gene>
<accession>A0A2I0VXE2</accession>
<reference evidence="6 7" key="2">
    <citation type="journal article" date="2017" name="Nature">
        <title>The Apostasia genome and the evolution of orchids.</title>
        <authorList>
            <person name="Zhang G.Q."/>
            <person name="Liu K.W."/>
            <person name="Li Z."/>
            <person name="Lohaus R."/>
            <person name="Hsiao Y.Y."/>
            <person name="Niu S.C."/>
            <person name="Wang J.Y."/>
            <person name="Lin Y.C."/>
            <person name="Xu Q."/>
            <person name="Chen L.J."/>
            <person name="Yoshida K."/>
            <person name="Fujiwara S."/>
            <person name="Wang Z.W."/>
            <person name="Zhang Y.Q."/>
            <person name="Mitsuda N."/>
            <person name="Wang M."/>
            <person name="Liu G.H."/>
            <person name="Pecoraro L."/>
            <person name="Huang H.X."/>
            <person name="Xiao X.J."/>
            <person name="Lin M."/>
            <person name="Wu X.Y."/>
            <person name="Wu W.L."/>
            <person name="Chen Y.Y."/>
            <person name="Chang S.B."/>
            <person name="Sakamoto S."/>
            <person name="Ohme-Takagi M."/>
            <person name="Yagi M."/>
            <person name="Zeng S.J."/>
            <person name="Shen C.Y."/>
            <person name="Yeh C.M."/>
            <person name="Luo Y.B."/>
            <person name="Tsai W.C."/>
            <person name="Van de Peer Y."/>
            <person name="Liu Z.J."/>
        </authorList>
    </citation>
    <scope>NUCLEOTIDE SEQUENCE [LARGE SCALE GENOMIC DNA]</scope>
    <source>
        <tissue evidence="6">The whole plant</tissue>
    </source>
</reference>
<keyword evidence="7" id="KW-1185">Reference proteome</keyword>
<keyword evidence="5" id="KW-0812">Transmembrane</keyword>
<dbReference type="Gene3D" id="3.30.1490.120">
    <property type="entry name" value="RNA polymerase Rpb7-like, N-terminal domain"/>
    <property type="match status" value="1"/>
</dbReference>
<dbReference type="InterPro" id="IPR012340">
    <property type="entry name" value="NA-bd_OB-fold"/>
</dbReference>
<dbReference type="SUPFAM" id="SSF88798">
    <property type="entry name" value="N-terminal, heterodimerisation domain of RBP7 (RpoE)"/>
    <property type="match status" value="1"/>
</dbReference>
<comment type="function">
    <text evidence="4">DNA-dependent RNA polymerase which catalyzes the transcription of DNA into RNA using the four ribonucleoside triphosphates as substrates.</text>
</comment>
<dbReference type="STRING" id="906689.A0A2I0VXE2"/>
<evidence type="ECO:0000313" key="6">
    <source>
        <dbReference type="EMBL" id="PKU68082.1"/>
    </source>
</evidence>
<keyword evidence="2 4" id="KW-0240">DNA-directed RNA polymerase</keyword>
<dbReference type="SUPFAM" id="SSF50249">
    <property type="entry name" value="Nucleic acid-binding proteins"/>
    <property type="match status" value="1"/>
</dbReference>
<feature type="transmembrane region" description="Helical" evidence="5">
    <location>
        <begin position="12"/>
        <end position="36"/>
    </location>
</feature>
<evidence type="ECO:0000256" key="1">
    <source>
        <dbReference type="ARBA" id="ARBA00004123"/>
    </source>
</evidence>
<dbReference type="GO" id="GO:0005634">
    <property type="term" value="C:nucleus"/>
    <property type="evidence" value="ECO:0007669"/>
    <property type="project" value="UniProtKB-SubCell"/>
</dbReference>
<keyword evidence="3 4" id="KW-0804">Transcription</keyword>
<dbReference type="GO" id="GO:0003727">
    <property type="term" value="F:single-stranded RNA binding"/>
    <property type="evidence" value="ECO:0007669"/>
    <property type="project" value="TreeGrafter"/>
</dbReference>
<evidence type="ECO:0000256" key="2">
    <source>
        <dbReference type="ARBA" id="ARBA00022478"/>
    </source>
</evidence>